<evidence type="ECO:0000256" key="2">
    <source>
        <dbReference type="ARBA" id="ARBA00006042"/>
    </source>
</evidence>
<evidence type="ECO:0000313" key="10">
    <source>
        <dbReference type="Proteomes" id="UP000694920"/>
    </source>
</evidence>
<dbReference type="RefSeq" id="XP_015592458.2">
    <property type="nucleotide sequence ID" value="XM_015736972.2"/>
</dbReference>
<evidence type="ECO:0000259" key="8">
    <source>
        <dbReference type="Pfam" id="PF11618"/>
    </source>
</evidence>
<keyword evidence="4" id="KW-0969">Cilium</keyword>
<evidence type="ECO:0000256" key="6">
    <source>
        <dbReference type="SAM" id="Coils"/>
    </source>
</evidence>
<feature type="region of interest" description="Disordered" evidence="7">
    <location>
        <begin position="395"/>
        <end position="427"/>
    </location>
</feature>
<feature type="domain" description="RPGR-interacting protein 1 first C2" evidence="8">
    <location>
        <begin position="802"/>
        <end position="945"/>
    </location>
</feature>
<evidence type="ECO:0000313" key="12">
    <source>
        <dbReference type="RefSeq" id="XP_024939506.1"/>
    </source>
</evidence>
<dbReference type="KEGG" id="ccin:107266469"/>
<feature type="coiled-coil region" evidence="6">
    <location>
        <begin position="222"/>
        <end position="388"/>
    </location>
</feature>
<dbReference type="Gene3D" id="2.60.40.150">
    <property type="entry name" value="C2 domain"/>
    <property type="match status" value="2"/>
</dbReference>
<dbReference type="Pfam" id="PF11618">
    <property type="entry name" value="C2-C2_1"/>
    <property type="match status" value="1"/>
</dbReference>
<name>A0AAJ7REM5_CEPCN</name>
<evidence type="ECO:0000313" key="11">
    <source>
        <dbReference type="RefSeq" id="XP_015592458.2"/>
    </source>
</evidence>
<dbReference type="InterPro" id="IPR041091">
    <property type="entry name" value="RPGRIP1_C"/>
</dbReference>
<evidence type="ECO:0000259" key="9">
    <source>
        <dbReference type="Pfam" id="PF18111"/>
    </source>
</evidence>
<dbReference type="InterPro" id="IPR021656">
    <property type="entry name" value="C2-C2_1"/>
</dbReference>
<feature type="region of interest" description="Disordered" evidence="7">
    <location>
        <begin position="474"/>
        <end position="503"/>
    </location>
</feature>
<dbReference type="GeneID" id="107266469"/>
<accession>A0AAJ7REM5</accession>
<keyword evidence="10" id="KW-1185">Reference proteome</keyword>
<dbReference type="Pfam" id="PF18111">
    <property type="entry name" value="RPGR1_C"/>
    <property type="match status" value="1"/>
</dbReference>
<feature type="domain" description="RPGRIP1 C-terminal" evidence="9">
    <location>
        <begin position="1164"/>
        <end position="1326"/>
    </location>
</feature>
<feature type="compositionally biased region" description="Polar residues" evidence="7">
    <location>
        <begin position="135"/>
        <end position="146"/>
    </location>
</feature>
<proteinExistence type="inferred from homology"/>
<evidence type="ECO:0000256" key="4">
    <source>
        <dbReference type="ARBA" id="ARBA00023069"/>
    </source>
</evidence>
<dbReference type="InterPro" id="IPR031139">
    <property type="entry name" value="RPGRIP1_fam"/>
</dbReference>
<dbReference type="PANTHER" id="PTHR14240:SF1">
    <property type="entry name" value="PROTEIN FANTOM-RELATED"/>
    <property type="match status" value="1"/>
</dbReference>
<feature type="region of interest" description="Disordered" evidence="7">
    <location>
        <begin position="1027"/>
        <end position="1054"/>
    </location>
</feature>
<sequence length="1330" mass="152635">MPDDPNRDIFTVKEGSYIDTCRSDIDSRERHFVCKLDRYQLEDRYLRLLDEIQGLKKLSNSQEDKIKRLATKLMRVSANPRLCATALDIVNDKDRISSLELENKKLKDKICVLKSQLLSQKALGRSPSRCRRVQTRTSSGPTTCRSENGRVKTPSCQSIMRNGSDDNDTQNYLVKIEELEMQKKEMASRITYLEDELSIHLTGNQREKVAENVEYIRLWRQLKQLNDKLIGTQNLNDDLNTQINDLKKVLEETTKDNREITSALVTEKERMVEMHEQMTKAKDSQLSLREKDEQIRDLMNEMKILQQHNSELIALSSKYTQVEIENVELKKRISEQLFNHQSLKSAFNNEQANIAALQAANEQLLTKLQELQKNMDSLTIQLKTFQNQNERHVRATTSVQTSSKNLNNRVNDQSSTMEDRSGTLDNSYSSKSECCRKCCEEFQKKVVCLETSTNHAISLPLKKNTDKGVQTQFENTTSNATAPDTQIKSPVRTSDKQQPPNSLSREKMLKLLEQAQINTPLEAQNAARIRQIDATCSTNFSGISETVQRQSYTQNKKNTYINEKSTKIGLDNMSRNTQNANLSEPNEILKIFYEILGEYKKKCSKYDDNNIFVQEQCECNNEQFYNQYVDHCEVQGTDQFNDHVNHCPNMYDEHRTNLTVYDKLREIGRPKITNTGEDNKTNKNLHKFKETECTCTHNQKCIMDIDSNYKCCPSCSSEHLDSYEKESTSLCCKMNSRPFNNAVRNIAPEIQKMFDTMYMSRRRKNSMKYDAQNNAQSYPTENSKNCGNCMMYKTDSFPMLITAGQGLIEVHVLYLQLSTAATQALSLIYNLSDICLFVSWNIWGQEKAFTPIMKYPKLNFNSSSVYRISEMFPFFDYILNDSIIFQINVVNKNDDALTIGEAKLCVKNILDYPQNKMHYIANVLSNLSCNLGMDFGQLSLWVRLSCDMDTVDAFKDQKGLLSQSANIPTSVTDPKIEEETKQNHLTNSTSLIYIKEEPTILNIPAKSGPVKKEDSPLESYLSISANQMEPHSSLSHDKTTMEDEYDTTPNESREKSKIIRNVNLVSTIPKNPVSLPPKVTKADEVEQIETSSIVEFNNVLKNNPGPYLKRTNSALRDLSAVFEETNWDRYRKSFIASNTQTKDNDKYYDDGDIEDSDDFINNTEDTITIEIVSMTLFKTANLYKSTDVKLLYVEYSFLGHYGADMETISVLKPLIDNGKMFYNFKRKFEIDEKAHSFQREMLRAMLSEAANPNIRFVIVSEPLPEEMDTKECVDVGYANFNIKEYAMGDGFKEVPLVIMNTRQTEQIGLLKIAIDGIQVIQRCLAEVLGK</sequence>
<keyword evidence="3 6" id="KW-0175">Coiled coil</keyword>
<dbReference type="GO" id="GO:0005856">
    <property type="term" value="C:cytoskeleton"/>
    <property type="evidence" value="ECO:0007669"/>
    <property type="project" value="UniProtKB-ARBA"/>
</dbReference>
<evidence type="ECO:0000256" key="1">
    <source>
        <dbReference type="ARBA" id="ARBA00004138"/>
    </source>
</evidence>
<evidence type="ECO:0000256" key="7">
    <source>
        <dbReference type="SAM" id="MobiDB-lite"/>
    </source>
</evidence>
<dbReference type="RefSeq" id="XP_024939506.1">
    <property type="nucleotide sequence ID" value="XM_025083738.1"/>
</dbReference>
<gene>
    <name evidence="11 12" type="primary">LOC107266469</name>
</gene>
<dbReference type="GO" id="GO:1905515">
    <property type="term" value="P:non-motile cilium assembly"/>
    <property type="evidence" value="ECO:0007669"/>
    <property type="project" value="TreeGrafter"/>
</dbReference>
<dbReference type="PANTHER" id="PTHR14240">
    <property type="entry name" value="RETINITIS PIGMENTOSA GTPASE REGULATOR-INTERACTING PROTEIN"/>
    <property type="match status" value="1"/>
</dbReference>
<dbReference type="InterPro" id="IPR035892">
    <property type="entry name" value="C2_domain_sf"/>
</dbReference>
<feature type="region of interest" description="Disordered" evidence="7">
    <location>
        <begin position="133"/>
        <end position="152"/>
    </location>
</feature>
<evidence type="ECO:0000256" key="5">
    <source>
        <dbReference type="ARBA" id="ARBA00023273"/>
    </source>
</evidence>
<organism evidence="10 12">
    <name type="scientific">Cephus cinctus</name>
    <name type="common">Wheat stem sawfly</name>
    <dbReference type="NCBI Taxonomy" id="211228"/>
    <lineage>
        <taxon>Eukaryota</taxon>
        <taxon>Metazoa</taxon>
        <taxon>Ecdysozoa</taxon>
        <taxon>Arthropoda</taxon>
        <taxon>Hexapoda</taxon>
        <taxon>Insecta</taxon>
        <taxon>Pterygota</taxon>
        <taxon>Neoptera</taxon>
        <taxon>Endopterygota</taxon>
        <taxon>Hymenoptera</taxon>
        <taxon>Cephoidea</taxon>
        <taxon>Cephidae</taxon>
        <taxon>Cephus</taxon>
    </lineage>
</organism>
<feature type="compositionally biased region" description="Polar residues" evidence="7">
    <location>
        <begin position="395"/>
        <end position="416"/>
    </location>
</feature>
<comment type="similarity">
    <text evidence="2">Belongs to the RPGRIP1 family.</text>
</comment>
<dbReference type="Proteomes" id="UP000694920">
    <property type="component" value="Unplaced"/>
</dbReference>
<dbReference type="SUPFAM" id="SSF49562">
    <property type="entry name" value="C2 domain (Calcium/lipid-binding domain, CaLB)"/>
    <property type="match status" value="1"/>
</dbReference>
<reference evidence="11 12" key="1">
    <citation type="submission" date="2025-04" db="UniProtKB">
        <authorList>
            <consortium name="RefSeq"/>
        </authorList>
    </citation>
    <scope>IDENTIFICATION</scope>
</reference>
<dbReference type="GO" id="GO:0035869">
    <property type="term" value="C:ciliary transition zone"/>
    <property type="evidence" value="ECO:0007669"/>
    <property type="project" value="TreeGrafter"/>
</dbReference>
<keyword evidence="5" id="KW-0966">Cell projection</keyword>
<protein>
    <submittedName>
        <fullName evidence="11 12">Uncharacterized protein LOC107266469 isoform X1</fullName>
    </submittedName>
</protein>
<comment type="subcellular location">
    <subcellularLocation>
        <location evidence="1">Cell projection</location>
        <location evidence="1">Cilium</location>
    </subcellularLocation>
</comment>
<evidence type="ECO:0000256" key="3">
    <source>
        <dbReference type="ARBA" id="ARBA00023054"/>
    </source>
</evidence>